<organism evidence="1">
    <name type="scientific">Siphoviridae sp. ct0X023</name>
    <dbReference type="NCBI Taxonomy" id="2825295"/>
    <lineage>
        <taxon>Viruses</taxon>
        <taxon>Duplodnaviria</taxon>
        <taxon>Heunggongvirae</taxon>
        <taxon>Uroviricota</taxon>
        <taxon>Caudoviricetes</taxon>
    </lineage>
</organism>
<proteinExistence type="predicted"/>
<name>A0A8S5P3A0_9CAUD</name>
<sequence length="569" mass="65172">MLELRFHGGHPRFRQPRFQFISYSGIMDNNIEILKEQLSDRVWRLNHLYWIINKEGKMQRFQLNWAQRRLHEQLWYRNDILKARQLGISTYVAMLMLDMSLFRPNFHCGIIDKTLVDGTGKIGKIELAYRSLDYVPDDPTEEDLALAELGRLIKGEIQARPSKTTVSFSNGSKITAGTSLRGGTFQFLHVSELGYVAAHAPLRAREIVTGAMNAVSKDGVIVRESTHEGGKFGLNYEMTKASMEMVGKPLSSLDWKFFFFPWWKNPEYFLEADDEHGCSFPEDLQKYFEDLRLRCGISLNDAQKRWYASQHKTFGGLVRQEYPSTPEEAFQALVEGSIYGSYMDALRSKGRLCAEFEKDDLAPYYVSWDIGMADYMVLWLWQVRGDGKFYVMDCLQANEKPLEWYINFIRTKWEVMFGPIYKHLVPHDAGRRDPHGITFDVYLRRAGFNVSVVPRISDVWNGIFAVRRLLNHCIFHERCSRPLKIDGVEYMSGVNALENYQKAPAGAHGVERDTPLHNRCSHAADAFRTFAEAYENGLVGAVGAVAMPAQAVESRQTRGLAIGADALFF</sequence>
<dbReference type="Gene3D" id="3.40.50.300">
    <property type="entry name" value="P-loop containing nucleotide triphosphate hydrolases"/>
    <property type="match status" value="1"/>
</dbReference>
<evidence type="ECO:0000313" key="1">
    <source>
        <dbReference type="EMBL" id="DAE00708.1"/>
    </source>
</evidence>
<dbReference type="EMBL" id="BK015308">
    <property type="protein sequence ID" value="DAE00708.1"/>
    <property type="molecule type" value="Genomic_DNA"/>
</dbReference>
<accession>A0A8S5P3A0</accession>
<protein>
    <submittedName>
        <fullName evidence="1">Large terminase</fullName>
    </submittedName>
</protein>
<dbReference type="InterPro" id="IPR027417">
    <property type="entry name" value="P-loop_NTPase"/>
</dbReference>
<dbReference type="Gene3D" id="3.30.420.280">
    <property type="match status" value="1"/>
</dbReference>
<reference evidence="1" key="1">
    <citation type="journal article" date="2021" name="Proc. Natl. Acad. Sci. U.S.A.">
        <title>A Catalog of Tens of Thousands of Viruses from Human Metagenomes Reveals Hidden Associations with Chronic Diseases.</title>
        <authorList>
            <person name="Tisza M.J."/>
            <person name="Buck C.B."/>
        </authorList>
    </citation>
    <scope>NUCLEOTIDE SEQUENCE</scope>
    <source>
        <strain evidence="1">Ct0X023</strain>
    </source>
</reference>